<dbReference type="Gene3D" id="3.90.76.10">
    <property type="entry name" value="Dipeptide-binding Protein, Domain 1"/>
    <property type="match status" value="1"/>
</dbReference>
<dbReference type="PANTHER" id="PTHR30290:SF10">
    <property type="entry name" value="PERIPLASMIC OLIGOPEPTIDE-BINDING PROTEIN-RELATED"/>
    <property type="match status" value="1"/>
</dbReference>
<dbReference type="InterPro" id="IPR000914">
    <property type="entry name" value="SBP_5_dom"/>
</dbReference>
<keyword evidence="5" id="KW-0812">Transmembrane</keyword>
<keyword evidence="5" id="KW-0472">Membrane</keyword>
<dbReference type="AlphaFoldDB" id="A0A2Z3LIT0"/>
<dbReference type="Gene3D" id="3.10.105.10">
    <property type="entry name" value="Dipeptide-binding Protein, Domain 3"/>
    <property type="match status" value="1"/>
</dbReference>
<name>A0A2Z3LIT0_9BACT</name>
<comment type="subcellular location">
    <subcellularLocation>
        <location evidence="1">Cell envelope</location>
    </subcellularLocation>
</comment>
<dbReference type="OrthoDB" id="9772924at2"/>
<dbReference type="GO" id="GO:0030288">
    <property type="term" value="C:outer membrane-bounded periplasmic space"/>
    <property type="evidence" value="ECO:0007669"/>
    <property type="project" value="UniProtKB-ARBA"/>
</dbReference>
<dbReference type="PIRSF" id="PIRSF002741">
    <property type="entry name" value="MppA"/>
    <property type="match status" value="1"/>
</dbReference>
<keyword evidence="8" id="KW-1185">Reference proteome</keyword>
<evidence type="ECO:0000259" key="6">
    <source>
        <dbReference type="Pfam" id="PF00496"/>
    </source>
</evidence>
<keyword evidence="4" id="KW-0732">Signal</keyword>
<keyword evidence="3" id="KW-0813">Transport</keyword>
<dbReference type="RefSeq" id="WP_109997363.1">
    <property type="nucleotide sequence ID" value="NZ_CP029619.1"/>
</dbReference>
<feature type="domain" description="Solute-binding protein family 5" evidence="6">
    <location>
        <begin position="80"/>
        <end position="491"/>
    </location>
</feature>
<evidence type="ECO:0000313" key="7">
    <source>
        <dbReference type="EMBL" id="AWN81960.1"/>
    </source>
</evidence>
<accession>A0A2Z3LIT0</accession>
<dbReference type="Pfam" id="PF00496">
    <property type="entry name" value="SBP_bac_5"/>
    <property type="match status" value="1"/>
</dbReference>
<dbReference type="Proteomes" id="UP000245872">
    <property type="component" value="Chromosome"/>
</dbReference>
<evidence type="ECO:0000256" key="2">
    <source>
        <dbReference type="ARBA" id="ARBA00005695"/>
    </source>
</evidence>
<protein>
    <submittedName>
        <fullName evidence="7">Heme-binding protein A</fullName>
    </submittedName>
</protein>
<evidence type="ECO:0000256" key="4">
    <source>
        <dbReference type="ARBA" id="ARBA00022729"/>
    </source>
</evidence>
<dbReference type="SUPFAM" id="SSF53850">
    <property type="entry name" value="Periplasmic binding protein-like II"/>
    <property type="match status" value="1"/>
</dbReference>
<dbReference type="PANTHER" id="PTHR30290">
    <property type="entry name" value="PERIPLASMIC BINDING COMPONENT OF ABC TRANSPORTER"/>
    <property type="match status" value="1"/>
</dbReference>
<comment type="similarity">
    <text evidence="2">Belongs to the bacterial solute-binding protein 5 family.</text>
</comment>
<dbReference type="GO" id="GO:0015833">
    <property type="term" value="P:peptide transport"/>
    <property type="evidence" value="ECO:0007669"/>
    <property type="project" value="TreeGrafter"/>
</dbReference>
<feature type="transmembrane region" description="Helical" evidence="5">
    <location>
        <begin position="5"/>
        <end position="23"/>
    </location>
</feature>
<dbReference type="InterPro" id="IPR039424">
    <property type="entry name" value="SBP_5"/>
</dbReference>
<reference evidence="7 8" key="1">
    <citation type="submission" date="2018-05" db="EMBL/GenBank/DDBJ databases">
        <title>Candidatus Cardinium hertigii Genome Assembly.</title>
        <authorList>
            <person name="Showmaker K.C."/>
            <person name="Walden K.O."/>
            <person name="Fields C.J."/>
            <person name="Lambert K.N."/>
            <person name="Hudson M.E."/>
        </authorList>
    </citation>
    <scope>NUCLEOTIDE SEQUENCE [LARGE SCALE GENOMIC DNA]</scope>
    <source>
        <strain evidence="8">cHgTN10</strain>
    </source>
</reference>
<evidence type="ECO:0000256" key="1">
    <source>
        <dbReference type="ARBA" id="ARBA00004196"/>
    </source>
</evidence>
<sequence length="582" mass="66420">MSRRIILYLVAVGVFVCVYYRAYRSHKALPIGGAVVFHNVAWCSINGIDPLRSKNITHNQVVRKIYEGLYSYHPFKKPLEIVPNLAEALPSISPDRRIYTFKIKKGILFQDDACFPNGKGREVTAADFVFSFKRMVDPNHEVLYIDLIQGKIKGLDRWRQQAVVDYAQEVEGLQAVDDYTLQITLIAPWSGFLNFLTMPISFVVAREAVDYYGPEFINHPVGTGPFKLEGVFNPQAAKIEFVKNPTFRKKLFPDEAVHFDPSMQAYVGRQLPLVDRIVTCLFPKKDTCKVDLNRVDNSPFALKFVKDGKVGPSLAERGLVLYQACSSNTELFIFNNSHPLFARNSYLRQAMSMAFDREMYNRTFYHNAAKIAQSLVPPVLMKDRLYSAYKRTLKNPYAYDLRRAKQYLAKAGFPAGKGLPEITLDTSTGEFFTDRAYFFARCMAKIGIRVRVIANVCSELDRKSENQATMMHMNAWVADDIDPLSFLQVVRTKNLIGLYYENPTFNRLFDQAETIIDKRERAGIFIKLSRMVAEEVPVIGAVHAPIQFLHQKWVKNVFYSGIEQELDQYIAVDMAEKSKAAS</sequence>
<dbReference type="Gene3D" id="3.40.190.10">
    <property type="entry name" value="Periplasmic binding protein-like II"/>
    <property type="match status" value="1"/>
</dbReference>
<keyword evidence="5" id="KW-1133">Transmembrane helix</keyword>
<proteinExistence type="inferred from homology"/>
<dbReference type="InterPro" id="IPR030678">
    <property type="entry name" value="Peptide/Ni-bd"/>
</dbReference>
<evidence type="ECO:0000313" key="8">
    <source>
        <dbReference type="Proteomes" id="UP000245872"/>
    </source>
</evidence>
<gene>
    <name evidence="7" type="primary">hbpA</name>
    <name evidence="7" type="ORF">DK880_00646</name>
</gene>
<organism evidence="7 8">
    <name type="scientific">Candidatus Cardinium hertigii</name>
    <dbReference type="NCBI Taxonomy" id="247481"/>
    <lineage>
        <taxon>Bacteria</taxon>
        <taxon>Pseudomonadati</taxon>
        <taxon>Bacteroidota</taxon>
        <taxon>Cytophagia</taxon>
        <taxon>Cytophagales</taxon>
        <taxon>Amoebophilaceae</taxon>
        <taxon>Candidatus Cardinium</taxon>
    </lineage>
</organism>
<evidence type="ECO:0000256" key="5">
    <source>
        <dbReference type="SAM" id="Phobius"/>
    </source>
</evidence>
<dbReference type="EMBL" id="CP029619">
    <property type="protein sequence ID" value="AWN81960.1"/>
    <property type="molecule type" value="Genomic_DNA"/>
</dbReference>
<evidence type="ECO:0000256" key="3">
    <source>
        <dbReference type="ARBA" id="ARBA00022448"/>
    </source>
</evidence>
<dbReference type="KEGG" id="cher:DK880_00646"/>
<dbReference type="GO" id="GO:0043190">
    <property type="term" value="C:ATP-binding cassette (ABC) transporter complex"/>
    <property type="evidence" value="ECO:0007669"/>
    <property type="project" value="InterPro"/>
</dbReference>
<dbReference type="GO" id="GO:1904680">
    <property type="term" value="F:peptide transmembrane transporter activity"/>
    <property type="evidence" value="ECO:0007669"/>
    <property type="project" value="TreeGrafter"/>
</dbReference>